<dbReference type="AlphaFoldDB" id="A0ABC9NRG1"/>
<feature type="transmembrane region" description="Helical" evidence="1">
    <location>
        <begin position="17"/>
        <end position="42"/>
    </location>
</feature>
<accession>A0ABC9NRG1</accession>
<evidence type="ECO:0000313" key="3">
    <source>
        <dbReference type="Proteomes" id="UP000003042"/>
    </source>
</evidence>
<comment type="caution">
    <text evidence="2">The sequence shown here is derived from an EMBL/GenBank/DDBJ whole genome shotgun (WGS) entry which is preliminary data.</text>
</comment>
<name>A0ABC9NRG1_ESCAT</name>
<evidence type="ECO:0000256" key="1">
    <source>
        <dbReference type="SAM" id="Phobius"/>
    </source>
</evidence>
<keyword evidence="1" id="KW-0472">Membrane</keyword>
<proteinExistence type="predicted"/>
<dbReference type="EMBL" id="ABKX01000003">
    <property type="protein sequence ID" value="EDS92638.1"/>
    <property type="molecule type" value="Genomic_DNA"/>
</dbReference>
<reference evidence="2 3" key="1">
    <citation type="submission" date="2008-02" db="EMBL/GenBank/DDBJ databases">
        <title>Annotation of Escherichia albertii TW07627.</title>
        <authorList>
            <person name="Sutton G."/>
            <person name="Whittam T.S."/>
            <person name="Sebastian Y."/>
        </authorList>
    </citation>
    <scope>NUCLEOTIDE SEQUENCE [LARGE SCALE GENOMIC DNA]</scope>
    <source>
        <strain evidence="2 3">TW07627</strain>
    </source>
</reference>
<dbReference type="Proteomes" id="UP000003042">
    <property type="component" value="Unassembled WGS sequence"/>
</dbReference>
<keyword evidence="1" id="KW-0812">Transmembrane</keyword>
<sequence length="51" mass="6469">MGAFTIEDKIWDIYYNIYYCFFVFFGVSRATSFEVGFLYYYYYYDFGFYIW</sequence>
<gene>
    <name evidence="2" type="ORF">ESCAB7627_1376</name>
</gene>
<evidence type="ECO:0000313" key="2">
    <source>
        <dbReference type="EMBL" id="EDS92638.1"/>
    </source>
</evidence>
<protein>
    <submittedName>
        <fullName evidence="2">Uncharacterized protein</fullName>
    </submittedName>
</protein>
<keyword evidence="1" id="KW-1133">Transmembrane helix</keyword>
<organism evidence="2 3">
    <name type="scientific">Escherichia albertii (strain TW07627)</name>
    <dbReference type="NCBI Taxonomy" id="502347"/>
    <lineage>
        <taxon>Bacteria</taxon>
        <taxon>Pseudomonadati</taxon>
        <taxon>Pseudomonadota</taxon>
        <taxon>Gammaproteobacteria</taxon>
        <taxon>Enterobacterales</taxon>
        <taxon>Enterobacteriaceae</taxon>
        <taxon>Escherichia</taxon>
    </lineage>
</organism>